<proteinExistence type="predicted"/>
<dbReference type="EMBL" id="JAEACQ010000126">
    <property type="protein sequence ID" value="MBL7626316.1"/>
    <property type="molecule type" value="Genomic_DNA"/>
</dbReference>
<reference evidence="2" key="1">
    <citation type="submission" date="2020-12" db="EMBL/GenBank/DDBJ databases">
        <title>Genomic characterization of non-nitrogen-fixing Frankia strains.</title>
        <authorList>
            <person name="Carlos-Shanley C."/>
            <person name="Guerra T."/>
            <person name="Hahn D."/>
        </authorList>
    </citation>
    <scope>NUCLEOTIDE SEQUENCE</scope>
    <source>
        <strain evidence="2">CN6</strain>
    </source>
</reference>
<keyword evidence="3" id="KW-1185">Reference proteome</keyword>
<organism evidence="2 3">
    <name type="scientific">Frankia nepalensis</name>
    <dbReference type="NCBI Taxonomy" id="1836974"/>
    <lineage>
        <taxon>Bacteria</taxon>
        <taxon>Bacillati</taxon>
        <taxon>Actinomycetota</taxon>
        <taxon>Actinomycetes</taxon>
        <taxon>Frankiales</taxon>
        <taxon>Frankiaceae</taxon>
        <taxon>Frankia</taxon>
    </lineage>
</organism>
<dbReference type="AlphaFoldDB" id="A0A937R6R7"/>
<evidence type="ECO:0000256" key="1">
    <source>
        <dbReference type="SAM" id="MobiDB-lite"/>
    </source>
</evidence>
<feature type="region of interest" description="Disordered" evidence="1">
    <location>
        <begin position="133"/>
        <end position="156"/>
    </location>
</feature>
<feature type="non-terminal residue" evidence="2">
    <location>
        <position position="156"/>
    </location>
</feature>
<gene>
    <name evidence="2" type="ORF">I7412_03820</name>
</gene>
<protein>
    <submittedName>
        <fullName evidence="2">Uncharacterized protein</fullName>
    </submittedName>
</protein>
<evidence type="ECO:0000313" key="3">
    <source>
        <dbReference type="Proteomes" id="UP000604475"/>
    </source>
</evidence>
<sequence length="156" mass="16623">MADYTKPADVLKRVRFFDGQFLIDQDFVDEQYYHLDRERRTARSLRLTGVVDGLAIAAASGAPYRITVSPGSAVDPLGRHLLLTGAVTLVLPTDRFSGVTGADVRLFYGETATDLAPSGGTSNRRWDETPVVAGRAGRRGGGPPAAPPAHWAADGG</sequence>
<name>A0A937R6R7_9ACTN</name>
<accession>A0A937R6R7</accession>
<dbReference type="Proteomes" id="UP000604475">
    <property type="component" value="Unassembled WGS sequence"/>
</dbReference>
<evidence type="ECO:0000313" key="2">
    <source>
        <dbReference type="EMBL" id="MBL7626316.1"/>
    </source>
</evidence>
<comment type="caution">
    <text evidence="2">The sequence shown here is derived from an EMBL/GenBank/DDBJ whole genome shotgun (WGS) entry which is preliminary data.</text>
</comment>